<reference evidence="1 2" key="1">
    <citation type="journal article" date="2011" name="J. Bacteriol.">
        <title>Complete genome sequence of the plant growth-promoting endophyte Burkholderia phytofirmans strain PsJN.</title>
        <authorList>
            <person name="Weilharter A."/>
            <person name="Mitter B."/>
            <person name="Shin M.V."/>
            <person name="Chain P.S."/>
            <person name="Nowak J."/>
            <person name="Sessitsch A."/>
        </authorList>
    </citation>
    <scope>NUCLEOTIDE SEQUENCE [LARGE SCALE GENOMIC DNA]</scope>
    <source>
        <strain evidence="2">DSM 17436 / LMG 22146 / PsJN</strain>
    </source>
</reference>
<evidence type="ECO:0000313" key="1">
    <source>
        <dbReference type="EMBL" id="ACD15570.1"/>
    </source>
</evidence>
<evidence type="ECO:0000313" key="2">
    <source>
        <dbReference type="Proteomes" id="UP000001739"/>
    </source>
</evidence>
<name>B2T1V9_PARPJ</name>
<proteinExistence type="predicted"/>
<dbReference type="KEGG" id="bpy:Bphyt_1154"/>
<dbReference type="AlphaFoldDB" id="B2T1V9"/>
<dbReference type="STRING" id="398527.Bphyt_1154"/>
<dbReference type="OrthoDB" id="8443799at2"/>
<dbReference type="Proteomes" id="UP000001739">
    <property type="component" value="Chromosome 1"/>
</dbReference>
<sequence length="336" mass="37875">MSFKPGALHKTTPHLFADLLELLLLTNADGRAGYHKNEIGDVAERLPVAAEDLDWQPARPRNDENGAEVQDRQERYIEDLWRVLEYRAAVMGAAYPFRVGGGRIDLERALDTPQTRIYRLLVSCSRLRSFPNNGCRQRWAAAFTSLCAIAFRSMVPSHASVRIFDANSVDRREYYDVDLRRALVKLGEDLQPEMINMENCAKVSASGDAGLDLVAIVPFGDDATTVHALFAQCGAQETDWPSKVLEAHPIAFRSYYQFLHEPANVMFIPLSYRGPDGKWVDSSNVSGCIVIDRERIFRLVERQNLDELVAAHWFTQFETEFTAVTQPEPQRTAVAA</sequence>
<protein>
    <submittedName>
        <fullName evidence="1">Uncharacterized protein</fullName>
    </submittedName>
</protein>
<dbReference type="HOGENOM" id="CLU_823310_0_0_4"/>
<organism evidence="1 2">
    <name type="scientific">Paraburkholderia phytofirmans (strain DSM 17436 / LMG 22146 / PsJN)</name>
    <name type="common">Burkholderia phytofirmans</name>
    <dbReference type="NCBI Taxonomy" id="398527"/>
    <lineage>
        <taxon>Bacteria</taxon>
        <taxon>Pseudomonadati</taxon>
        <taxon>Pseudomonadota</taxon>
        <taxon>Betaproteobacteria</taxon>
        <taxon>Burkholderiales</taxon>
        <taxon>Burkholderiaceae</taxon>
        <taxon>Paraburkholderia</taxon>
    </lineage>
</organism>
<gene>
    <name evidence="1" type="ordered locus">Bphyt_1154</name>
</gene>
<dbReference type="EMBL" id="CP001052">
    <property type="protein sequence ID" value="ACD15570.1"/>
    <property type="molecule type" value="Genomic_DNA"/>
</dbReference>
<dbReference type="RefSeq" id="WP_012432194.1">
    <property type="nucleotide sequence ID" value="NC_010681.1"/>
</dbReference>
<dbReference type="eggNOG" id="ENOG50334YV">
    <property type="taxonomic scope" value="Bacteria"/>
</dbReference>
<accession>B2T1V9</accession>